<sequence>MIFQIRDDERKIFEVIGQAAGALGFPTYVVGGYVRDRLLARPSKDLDIVCVGSGIELAKRVGDNLHPRSRVTVYKRFGTAALKHRDLEIEFVGARKESYRSDSRKPTVESGTLSDDQHRRDFTINALAISLNDRDYGTIIDPFNGLEDLEAKRIVTPLEPGKTFSDDPLRMLRAIRFASQLGFRIDPVTFQAIKDHRERIKIISWERIATELNKIMLSSAPSVGLRLLDASGLLAYVLPELAALRGVESRNGRKHKDNFIHTTKVVDNLADRSNDLWLRWAALLHDIGKAKTKRWEADAGWTFHAHDAVGERMVPKIFRRLRLPNDRQKYVQKMVALHQRPISLTQEEISDSAVRRILFDAGEDIDDLMTLCESDITSKNPNKVQRYLDNYGRLRERMQEIEEKDHLRNWQPPITGELIMETFGIPPSRQVGQIKDGVREAILDGDIPNEYDAAYNKMVEVAAALSLHPQAK</sequence>
<dbReference type="InterPro" id="IPR050124">
    <property type="entry name" value="tRNA_CCA-adding_enzyme"/>
</dbReference>
<proteinExistence type="inferred from homology"/>
<dbReference type="SUPFAM" id="SSF81891">
    <property type="entry name" value="Poly A polymerase C-terminal region-like"/>
    <property type="match status" value="1"/>
</dbReference>
<comment type="cofactor">
    <cofactor evidence="1">
        <name>Mg(2+)</name>
        <dbReference type="ChEBI" id="CHEBI:18420"/>
    </cofactor>
</comment>
<keyword evidence="7" id="KW-0692">RNA repair</keyword>
<dbReference type="GO" id="GO:0008033">
    <property type="term" value="P:tRNA processing"/>
    <property type="evidence" value="ECO:0007669"/>
    <property type="project" value="UniProtKB-KW"/>
</dbReference>
<dbReference type="PANTHER" id="PTHR47545:SF1">
    <property type="entry name" value="MULTIFUNCTIONAL CCA PROTEIN"/>
    <property type="match status" value="1"/>
</dbReference>
<dbReference type="PANTHER" id="PTHR47545">
    <property type="entry name" value="MULTIFUNCTIONAL CCA PROTEIN"/>
    <property type="match status" value="1"/>
</dbReference>
<evidence type="ECO:0000256" key="3">
    <source>
        <dbReference type="ARBA" id="ARBA00022694"/>
    </source>
</evidence>
<reference evidence="15 16" key="1">
    <citation type="submission" date="2018-02" db="EMBL/GenBank/DDBJ databases">
        <title>Genomic Encyclopedia of Archaeal and Bacterial Type Strains, Phase II (KMG-II): from individual species to whole genera.</title>
        <authorList>
            <person name="Goeker M."/>
        </authorList>
    </citation>
    <scope>NUCLEOTIDE SEQUENCE [LARGE SCALE GENOMIC DNA]</scope>
    <source>
        <strain evidence="15 16">DSM 29526</strain>
    </source>
</reference>
<keyword evidence="10 11" id="KW-0694">RNA-binding</keyword>
<gene>
    <name evidence="15" type="ORF">CLV84_3813</name>
</gene>
<dbReference type="GO" id="GO:0016779">
    <property type="term" value="F:nucleotidyltransferase activity"/>
    <property type="evidence" value="ECO:0007669"/>
    <property type="project" value="UniProtKB-KW"/>
</dbReference>
<evidence type="ECO:0000313" key="15">
    <source>
        <dbReference type="EMBL" id="PPK84651.1"/>
    </source>
</evidence>
<keyword evidence="6" id="KW-0547">Nucleotide-binding</keyword>
<evidence type="ECO:0000256" key="10">
    <source>
        <dbReference type="ARBA" id="ARBA00022884"/>
    </source>
</evidence>
<dbReference type="FunFam" id="3.30.460.10:FF:000033">
    <property type="entry name" value="Poly A polymerase head domain protein"/>
    <property type="match status" value="1"/>
</dbReference>
<dbReference type="InterPro" id="IPR006674">
    <property type="entry name" value="HD_domain"/>
</dbReference>
<dbReference type="AlphaFoldDB" id="A0A2S6I196"/>
<evidence type="ECO:0000256" key="2">
    <source>
        <dbReference type="ARBA" id="ARBA00022679"/>
    </source>
</evidence>
<dbReference type="GO" id="GO:0046872">
    <property type="term" value="F:metal ion binding"/>
    <property type="evidence" value="ECO:0007669"/>
    <property type="project" value="UniProtKB-KW"/>
</dbReference>
<dbReference type="Proteomes" id="UP000237662">
    <property type="component" value="Unassembled WGS sequence"/>
</dbReference>
<dbReference type="InterPro" id="IPR006675">
    <property type="entry name" value="HDIG_dom"/>
</dbReference>
<keyword evidence="8" id="KW-0067">ATP-binding</keyword>
<name>A0A2S6I196_9BACT</name>
<protein>
    <submittedName>
        <fullName evidence="15">Putative nucleotidyltransferase with HDIG domain</fullName>
    </submittedName>
</protein>
<dbReference type="CDD" id="cd00077">
    <property type="entry name" value="HDc"/>
    <property type="match status" value="1"/>
</dbReference>
<dbReference type="GO" id="GO:0003723">
    <property type="term" value="F:RNA binding"/>
    <property type="evidence" value="ECO:0007669"/>
    <property type="project" value="UniProtKB-KW"/>
</dbReference>
<dbReference type="Pfam" id="PF01743">
    <property type="entry name" value="PolyA_pol"/>
    <property type="match status" value="1"/>
</dbReference>
<evidence type="ECO:0000256" key="6">
    <source>
        <dbReference type="ARBA" id="ARBA00022741"/>
    </source>
</evidence>
<feature type="domain" description="HD" evidence="13">
    <location>
        <begin position="260"/>
        <end position="353"/>
    </location>
</feature>
<evidence type="ECO:0000256" key="5">
    <source>
        <dbReference type="ARBA" id="ARBA00022723"/>
    </source>
</evidence>
<feature type="domain" description="Poly A polymerase head" evidence="12">
    <location>
        <begin position="27"/>
        <end position="154"/>
    </location>
</feature>
<evidence type="ECO:0000256" key="11">
    <source>
        <dbReference type="RuleBase" id="RU003953"/>
    </source>
</evidence>
<dbReference type="Gene3D" id="1.10.3090.10">
    <property type="entry name" value="cca-adding enzyme, domain 2"/>
    <property type="match status" value="1"/>
</dbReference>
<dbReference type="GO" id="GO:0005524">
    <property type="term" value="F:ATP binding"/>
    <property type="evidence" value="ECO:0007669"/>
    <property type="project" value="UniProtKB-KW"/>
</dbReference>
<dbReference type="InterPro" id="IPR003607">
    <property type="entry name" value="HD/PDEase_dom"/>
</dbReference>
<feature type="domain" description="tRNA nucleotidyltransferase/poly(A) polymerase RNA and SrmB- binding" evidence="14">
    <location>
        <begin position="182"/>
        <end position="243"/>
    </location>
</feature>
<dbReference type="SUPFAM" id="SSF81301">
    <property type="entry name" value="Nucleotidyltransferase"/>
    <property type="match status" value="1"/>
</dbReference>
<keyword evidence="4" id="KW-0548">Nucleotidyltransferase</keyword>
<evidence type="ECO:0000256" key="1">
    <source>
        <dbReference type="ARBA" id="ARBA00001946"/>
    </source>
</evidence>
<evidence type="ECO:0000256" key="9">
    <source>
        <dbReference type="ARBA" id="ARBA00022842"/>
    </source>
</evidence>
<keyword evidence="5" id="KW-0479">Metal-binding</keyword>
<keyword evidence="3" id="KW-0819">tRNA processing</keyword>
<dbReference type="Pfam" id="PF01966">
    <property type="entry name" value="HD"/>
    <property type="match status" value="1"/>
</dbReference>
<evidence type="ECO:0000259" key="12">
    <source>
        <dbReference type="Pfam" id="PF01743"/>
    </source>
</evidence>
<keyword evidence="2 11" id="KW-0808">Transferase</keyword>
<evidence type="ECO:0000259" key="13">
    <source>
        <dbReference type="Pfam" id="PF01966"/>
    </source>
</evidence>
<evidence type="ECO:0000256" key="8">
    <source>
        <dbReference type="ARBA" id="ARBA00022840"/>
    </source>
</evidence>
<organism evidence="15 16">
    <name type="scientific">Neolewinella xylanilytica</name>
    <dbReference type="NCBI Taxonomy" id="1514080"/>
    <lineage>
        <taxon>Bacteria</taxon>
        <taxon>Pseudomonadati</taxon>
        <taxon>Bacteroidota</taxon>
        <taxon>Saprospiria</taxon>
        <taxon>Saprospirales</taxon>
        <taxon>Lewinellaceae</taxon>
        <taxon>Neolewinella</taxon>
    </lineage>
</organism>
<evidence type="ECO:0000313" key="16">
    <source>
        <dbReference type="Proteomes" id="UP000237662"/>
    </source>
</evidence>
<dbReference type="RefSeq" id="WP_104421371.1">
    <property type="nucleotide sequence ID" value="NZ_PTJC01000007.1"/>
</dbReference>
<dbReference type="Pfam" id="PF12627">
    <property type="entry name" value="PolyA_pol_RNAbd"/>
    <property type="match status" value="1"/>
</dbReference>
<dbReference type="InterPro" id="IPR032828">
    <property type="entry name" value="PolyA_RNA-bd"/>
</dbReference>
<dbReference type="CDD" id="cd05398">
    <property type="entry name" value="NT_ClassII-CCAase"/>
    <property type="match status" value="1"/>
</dbReference>
<dbReference type="Gene3D" id="3.30.460.10">
    <property type="entry name" value="Beta Polymerase, domain 2"/>
    <property type="match status" value="1"/>
</dbReference>
<dbReference type="NCBIfam" id="TIGR00277">
    <property type="entry name" value="HDIG"/>
    <property type="match status" value="1"/>
</dbReference>
<accession>A0A2S6I196</accession>
<keyword evidence="16" id="KW-1185">Reference proteome</keyword>
<keyword evidence="9" id="KW-0460">Magnesium</keyword>
<evidence type="ECO:0000259" key="14">
    <source>
        <dbReference type="Pfam" id="PF12627"/>
    </source>
</evidence>
<dbReference type="EMBL" id="PTJC01000007">
    <property type="protein sequence ID" value="PPK84651.1"/>
    <property type="molecule type" value="Genomic_DNA"/>
</dbReference>
<dbReference type="OrthoDB" id="9805698at2"/>
<dbReference type="GO" id="GO:0042245">
    <property type="term" value="P:RNA repair"/>
    <property type="evidence" value="ECO:0007669"/>
    <property type="project" value="UniProtKB-KW"/>
</dbReference>
<evidence type="ECO:0000256" key="4">
    <source>
        <dbReference type="ARBA" id="ARBA00022695"/>
    </source>
</evidence>
<dbReference type="InterPro" id="IPR043519">
    <property type="entry name" value="NT_sf"/>
</dbReference>
<evidence type="ECO:0000256" key="7">
    <source>
        <dbReference type="ARBA" id="ARBA00022800"/>
    </source>
</evidence>
<dbReference type="InterPro" id="IPR002646">
    <property type="entry name" value="PolA_pol_head_dom"/>
</dbReference>
<comment type="caution">
    <text evidence="15">The sequence shown here is derived from an EMBL/GenBank/DDBJ whole genome shotgun (WGS) entry which is preliminary data.</text>
</comment>
<comment type="similarity">
    <text evidence="11">Belongs to the tRNA nucleotidyltransferase/poly(A) polymerase family.</text>
</comment>